<feature type="domain" description="ATP-grasp" evidence="14">
    <location>
        <begin position="99"/>
        <end position="293"/>
    </location>
</feature>
<evidence type="ECO:0000256" key="1">
    <source>
        <dbReference type="ARBA" id="ARBA00004496"/>
    </source>
</evidence>
<keyword evidence="16" id="KW-1185">Reference proteome</keyword>
<comment type="catalytic activity">
    <reaction evidence="12">
        <text>2 D-alanine + ATP = D-alanyl-D-alanine + ADP + phosphate + H(+)</text>
        <dbReference type="Rhea" id="RHEA:11224"/>
        <dbReference type="ChEBI" id="CHEBI:15378"/>
        <dbReference type="ChEBI" id="CHEBI:30616"/>
        <dbReference type="ChEBI" id="CHEBI:43474"/>
        <dbReference type="ChEBI" id="CHEBI:57416"/>
        <dbReference type="ChEBI" id="CHEBI:57822"/>
        <dbReference type="ChEBI" id="CHEBI:456216"/>
        <dbReference type="EC" id="6.3.2.4"/>
    </reaction>
</comment>
<dbReference type="EMBL" id="JACSQB010000053">
    <property type="protein sequence ID" value="MBD8046937.1"/>
    <property type="molecule type" value="Genomic_DNA"/>
</dbReference>
<evidence type="ECO:0000256" key="11">
    <source>
        <dbReference type="ARBA" id="ARBA00023316"/>
    </source>
</evidence>
<protein>
    <recommendedName>
        <fullName evidence="12">D-alanine--D-alanine ligase</fullName>
        <ecNumber evidence="12">6.3.2.4</ecNumber>
    </recommendedName>
    <alternativeName>
        <fullName evidence="12">D-Ala-D-Ala ligase</fullName>
    </alternativeName>
    <alternativeName>
        <fullName evidence="12">D-alanylalanine synthetase</fullName>
    </alternativeName>
</protein>
<evidence type="ECO:0000256" key="6">
    <source>
        <dbReference type="ARBA" id="ARBA00022741"/>
    </source>
</evidence>
<dbReference type="InterPro" id="IPR011095">
    <property type="entry name" value="Dala_Dala_lig_C"/>
</dbReference>
<dbReference type="InterPro" id="IPR016185">
    <property type="entry name" value="PreATP-grasp_dom_sf"/>
</dbReference>
<dbReference type="InterPro" id="IPR000291">
    <property type="entry name" value="D-Ala_lig_Van_CS"/>
</dbReference>
<name>A0ABR8YRQ3_9CLOT</name>
<comment type="similarity">
    <text evidence="2 12">Belongs to the D-alanine--D-alanine ligase family.</text>
</comment>
<evidence type="ECO:0000256" key="7">
    <source>
        <dbReference type="ARBA" id="ARBA00022840"/>
    </source>
</evidence>
<keyword evidence="6 13" id="KW-0547">Nucleotide-binding</keyword>
<evidence type="ECO:0000256" key="12">
    <source>
        <dbReference type="HAMAP-Rule" id="MF_00047"/>
    </source>
</evidence>
<dbReference type="PROSITE" id="PS00844">
    <property type="entry name" value="DALA_DALA_LIGASE_2"/>
    <property type="match status" value="1"/>
</dbReference>
<keyword evidence="4 12" id="KW-0436">Ligase</keyword>
<evidence type="ECO:0000256" key="5">
    <source>
        <dbReference type="ARBA" id="ARBA00022723"/>
    </source>
</evidence>
<evidence type="ECO:0000256" key="13">
    <source>
        <dbReference type="PROSITE-ProRule" id="PRU00409"/>
    </source>
</evidence>
<accession>A0ABR8YRQ3</accession>
<keyword evidence="9 12" id="KW-0133">Cell shape</keyword>
<evidence type="ECO:0000256" key="2">
    <source>
        <dbReference type="ARBA" id="ARBA00010871"/>
    </source>
</evidence>
<evidence type="ECO:0000256" key="3">
    <source>
        <dbReference type="ARBA" id="ARBA00022490"/>
    </source>
</evidence>
<dbReference type="InterPro" id="IPR011127">
    <property type="entry name" value="Dala_Dala_lig_N"/>
</dbReference>
<keyword evidence="8" id="KW-0460">Magnesium</keyword>
<keyword evidence="7 13" id="KW-0067">ATP-binding</keyword>
<dbReference type="PANTHER" id="PTHR23132">
    <property type="entry name" value="D-ALANINE--D-ALANINE LIGASE"/>
    <property type="match status" value="1"/>
</dbReference>
<gene>
    <name evidence="12" type="primary">ddl</name>
    <name evidence="15" type="ORF">H9637_07760</name>
</gene>
<dbReference type="Proteomes" id="UP000627166">
    <property type="component" value="Unassembled WGS sequence"/>
</dbReference>
<evidence type="ECO:0000256" key="4">
    <source>
        <dbReference type="ARBA" id="ARBA00022598"/>
    </source>
</evidence>
<comment type="caution">
    <text evidence="15">The sequence shown here is derived from an EMBL/GenBank/DDBJ whole genome shotgun (WGS) entry which is preliminary data.</text>
</comment>
<dbReference type="GO" id="GO:0016874">
    <property type="term" value="F:ligase activity"/>
    <property type="evidence" value="ECO:0007669"/>
    <property type="project" value="UniProtKB-KW"/>
</dbReference>
<dbReference type="NCBIfam" id="TIGR01205">
    <property type="entry name" value="D_ala_D_alaTIGR"/>
    <property type="match status" value="1"/>
</dbReference>
<keyword evidence="5" id="KW-0479">Metal-binding</keyword>
<dbReference type="SUPFAM" id="SSF52440">
    <property type="entry name" value="PreATP-grasp domain"/>
    <property type="match status" value="1"/>
</dbReference>
<dbReference type="PROSITE" id="PS50975">
    <property type="entry name" value="ATP_GRASP"/>
    <property type="match status" value="1"/>
</dbReference>
<evidence type="ECO:0000256" key="10">
    <source>
        <dbReference type="ARBA" id="ARBA00022984"/>
    </source>
</evidence>
<keyword evidence="11 12" id="KW-0961">Cell wall biogenesis/degradation</keyword>
<evidence type="ECO:0000256" key="9">
    <source>
        <dbReference type="ARBA" id="ARBA00022960"/>
    </source>
</evidence>
<evidence type="ECO:0000256" key="8">
    <source>
        <dbReference type="ARBA" id="ARBA00022842"/>
    </source>
</evidence>
<reference evidence="15 16" key="1">
    <citation type="submission" date="2020-08" db="EMBL/GenBank/DDBJ databases">
        <title>A Genomic Blueprint of the Chicken Gut Microbiome.</title>
        <authorList>
            <person name="Gilroy R."/>
            <person name="Ravi A."/>
            <person name="Getino M."/>
            <person name="Pursley I."/>
            <person name="Horton D.L."/>
            <person name="Alikhan N.-F."/>
            <person name="Baker D."/>
            <person name="Gharbi K."/>
            <person name="Hall N."/>
            <person name="Watson M."/>
            <person name="Adriaenssens E.M."/>
            <person name="Foster-Nyarko E."/>
            <person name="Jarju S."/>
            <person name="Secka A."/>
            <person name="Antonio M."/>
            <person name="Oren A."/>
            <person name="Chaudhuri R."/>
            <person name="La Ragione R.M."/>
            <person name="Hildebrand F."/>
            <person name="Pallen M.J."/>
        </authorList>
    </citation>
    <scope>NUCLEOTIDE SEQUENCE [LARGE SCALE GENOMIC DNA]</scope>
    <source>
        <strain evidence="15 16">N37</strain>
    </source>
</reference>
<dbReference type="HAMAP" id="MF_00047">
    <property type="entry name" value="Dala_Dala_lig"/>
    <property type="match status" value="1"/>
</dbReference>
<sequence length="297" mass="33121">MKVGVLMGGISSEREISLLSGKEVLNNLDKSKYEALPIILNSKEEIIEKVKNVDFAFIALHGVFGEDGIVQGVLESMSIPYSGCNVLTSALCMNKYQVKRILKSEGITTAPAVIINDIDKLPMETIEALKYPMVVKPNNGGSSIGTFLVNDEKELKDKILKVLQYDNEILVEKYLKGDEYTIPMLNGEVLPIISIKAKNEFFDYSSKYEDDGAKETIASLSHELDMKMQEIGKKCWSIFNCRAYVRIDIIISNNIPYVLELNTLPGMTKNSLFPKSAKGVNLGYSELLDKIIQYSLV</sequence>
<comment type="pathway">
    <text evidence="12">Cell wall biogenesis; peptidoglycan biosynthesis.</text>
</comment>
<evidence type="ECO:0000313" key="16">
    <source>
        <dbReference type="Proteomes" id="UP000627166"/>
    </source>
</evidence>
<dbReference type="Pfam" id="PF07478">
    <property type="entry name" value="Dala_Dala_lig_C"/>
    <property type="match status" value="1"/>
</dbReference>
<comment type="subcellular location">
    <subcellularLocation>
        <location evidence="1 12">Cytoplasm</location>
    </subcellularLocation>
</comment>
<dbReference type="InterPro" id="IPR005905">
    <property type="entry name" value="D_ala_D_ala"/>
</dbReference>
<keyword evidence="10 12" id="KW-0573">Peptidoglycan synthesis</keyword>
<keyword evidence="3 12" id="KW-0963">Cytoplasm</keyword>
<dbReference type="Pfam" id="PF01820">
    <property type="entry name" value="Dala_Dala_lig_N"/>
    <property type="match status" value="2"/>
</dbReference>
<dbReference type="EC" id="6.3.2.4" evidence="12"/>
<dbReference type="Gene3D" id="3.30.1490.20">
    <property type="entry name" value="ATP-grasp fold, A domain"/>
    <property type="match status" value="1"/>
</dbReference>
<dbReference type="NCBIfam" id="NF002378">
    <property type="entry name" value="PRK01372.1"/>
    <property type="match status" value="1"/>
</dbReference>
<dbReference type="Gene3D" id="3.30.470.20">
    <property type="entry name" value="ATP-grasp fold, B domain"/>
    <property type="match status" value="1"/>
</dbReference>
<dbReference type="PIRSF" id="PIRSF039102">
    <property type="entry name" value="Ddl/VanB"/>
    <property type="match status" value="1"/>
</dbReference>
<organism evidence="15 16">
    <name type="scientific">Clostridium faecium</name>
    <dbReference type="NCBI Taxonomy" id="2762223"/>
    <lineage>
        <taxon>Bacteria</taxon>
        <taxon>Bacillati</taxon>
        <taxon>Bacillota</taxon>
        <taxon>Clostridia</taxon>
        <taxon>Eubacteriales</taxon>
        <taxon>Clostridiaceae</taxon>
        <taxon>Clostridium</taxon>
    </lineage>
</organism>
<dbReference type="InterPro" id="IPR011761">
    <property type="entry name" value="ATP-grasp"/>
</dbReference>
<comment type="function">
    <text evidence="12">Cell wall formation.</text>
</comment>
<evidence type="ECO:0000313" key="15">
    <source>
        <dbReference type="EMBL" id="MBD8046937.1"/>
    </source>
</evidence>
<dbReference type="PANTHER" id="PTHR23132:SF23">
    <property type="entry name" value="D-ALANINE--D-ALANINE LIGASE B"/>
    <property type="match status" value="1"/>
</dbReference>
<dbReference type="PROSITE" id="PS00843">
    <property type="entry name" value="DALA_DALA_LIGASE_1"/>
    <property type="match status" value="1"/>
</dbReference>
<dbReference type="Gene3D" id="3.40.50.20">
    <property type="match status" value="1"/>
</dbReference>
<proteinExistence type="inferred from homology"/>
<evidence type="ECO:0000259" key="14">
    <source>
        <dbReference type="PROSITE" id="PS50975"/>
    </source>
</evidence>
<dbReference type="InterPro" id="IPR013815">
    <property type="entry name" value="ATP_grasp_subdomain_1"/>
</dbReference>
<dbReference type="RefSeq" id="WP_191739913.1">
    <property type="nucleotide sequence ID" value="NZ_JACSQB010000053.1"/>
</dbReference>
<dbReference type="SUPFAM" id="SSF56059">
    <property type="entry name" value="Glutathione synthetase ATP-binding domain-like"/>
    <property type="match status" value="1"/>
</dbReference>